<dbReference type="Proteomes" id="UP000255295">
    <property type="component" value="Unassembled WGS sequence"/>
</dbReference>
<dbReference type="GeneID" id="48277090"/>
<dbReference type="InterPro" id="IPR036649">
    <property type="entry name" value="Pyrophosphatase_sf"/>
</dbReference>
<dbReference type="GO" id="GO:0004427">
    <property type="term" value="F:inorganic diphosphate phosphatase activity"/>
    <property type="evidence" value="ECO:0007669"/>
    <property type="project" value="InterPro"/>
</dbReference>
<evidence type="ECO:0000313" key="3">
    <source>
        <dbReference type="Proteomes" id="UP000238825"/>
    </source>
</evidence>
<dbReference type="Gene3D" id="3.90.80.10">
    <property type="entry name" value="Inorganic pyrophosphatase"/>
    <property type="match status" value="1"/>
</dbReference>
<dbReference type="GO" id="GO:0000287">
    <property type="term" value="F:magnesium ion binding"/>
    <property type="evidence" value="ECO:0007669"/>
    <property type="project" value="InterPro"/>
</dbReference>
<sequence length="112" mass="13267">MELHKLQKLKIIVDRPMGYKDDFDNVYPINYGYVPGIIGGDREEQDVYILSNKVKGPIDEFTGKLIAIVHRNDDIEEKWVVTSEDENYTKEQIREQINFMEQWFDSKIELLN</sequence>
<dbReference type="EMBL" id="CP019980">
    <property type="protein sequence ID" value="AVK97091.1"/>
    <property type="molecule type" value="Genomic_DNA"/>
</dbReference>
<dbReference type="GO" id="GO:0006796">
    <property type="term" value="P:phosphate-containing compound metabolic process"/>
    <property type="evidence" value="ECO:0007669"/>
    <property type="project" value="InterPro"/>
</dbReference>
<dbReference type="AlphaFoldDB" id="A0A2S0K180"/>
<evidence type="ECO:0000313" key="1">
    <source>
        <dbReference type="EMBL" id="AVK97091.1"/>
    </source>
</evidence>
<organism evidence="1 3">
    <name type="scientific">Lysinibacillus sphaericus</name>
    <name type="common">Bacillus sphaericus</name>
    <dbReference type="NCBI Taxonomy" id="1421"/>
    <lineage>
        <taxon>Bacteria</taxon>
        <taxon>Bacillati</taxon>
        <taxon>Bacillota</taxon>
        <taxon>Bacilli</taxon>
        <taxon>Bacillales</taxon>
        <taxon>Bacillaceae</taxon>
        <taxon>Lysinibacillus</taxon>
    </lineage>
</organism>
<dbReference type="SUPFAM" id="SSF50324">
    <property type="entry name" value="Inorganic pyrophosphatase"/>
    <property type="match status" value="1"/>
</dbReference>
<reference evidence="1 3" key="1">
    <citation type="submission" date="2017-03" db="EMBL/GenBank/DDBJ databases">
        <title>The whole genome sequencing and assembly of Lysinibacillus sphaericus DSM 28T strain.</title>
        <authorList>
            <person name="Lee Y.-J."/>
            <person name="Yi H."/>
            <person name="Bahn Y.-S."/>
            <person name="Kim J.F."/>
            <person name="Lee D.-W."/>
        </authorList>
    </citation>
    <scope>NUCLEOTIDE SEQUENCE [LARGE SCALE GENOMIC DNA]</scope>
    <source>
        <strain evidence="1 3">DSM 28</strain>
    </source>
</reference>
<dbReference type="RefSeq" id="WP_024361852.1">
    <property type="nucleotide sequence ID" value="NZ_BJNS01000007.1"/>
</dbReference>
<dbReference type="Proteomes" id="UP000238825">
    <property type="component" value="Chromosome"/>
</dbReference>
<proteinExistence type="predicted"/>
<reference evidence="2 4" key="2">
    <citation type="submission" date="2018-06" db="EMBL/GenBank/DDBJ databases">
        <authorList>
            <consortium name="Pathogen Informatics"/>
            <person name="Doyle S."/>
        </authorList>
    </citation>
    <scope>NUCLEOTIDE SEQUENCE [LARGE SCALE GENOMIC DNA]</scope>
    <source>
        <strain evidence="2 4">NCTC10338</strain>
    </source>
</reference>
<evidence type="ECO:0000313" key="2">
    <source>
        <dbReference type="EMBL" id="SUV17049.1"/>
    </source>
</evidence>
<dbReference type="GO" id="GO:0005737">
    <property type="term" value="C:cytoplasm"/>
    <property type="evidence" value="ECO:0007669"/>
    <property type="project" value="InterPro"/>
</dbReference>
<accession>A0A2S0K180</accession>
<protein>
    <submittedName>
        <fullName evidence="1">Inorganic pyrophosphatase</fullName>
    </submittedName>
</protein>
<evidence type="ECO:0000313" key="4">
    <source>
        <dbReference type="Proteomes" id="UP000255295"/>
    </source>
</evidence>
<name>A0A2S0K180_LYSSH</name>
<dbReference type="EMBL" id="UFSZ01000001">
    <property type="protein sequence ID" value="SUV17049.1"/>
    <property type="molecule type" value="Genomic_DNA"/>
</dbReference>
<gene>
    <name evidence="1" type="ORF">LS41612_12865</name>
    <name evidence="2" type="ORF">NCTC10338_02136</name>
</gene>